<reference evidence="1" key="1">
    <citation type="submission" date="2021-01" db="EMBL/GenBank/DDBJ databases">
        <authorList>
            <person name="Kaushik A."/>
        </authorList>
    </citation>
    <scope>NUCLEOTIDE SEQUENCE</scope>
    <source>
        <strain evidence="1">AG1-1C</strain>
    </source>
</reference>
<organism evidence="1 2">
    <name type="scientific">Rhizoctonia solani</name>
    <dbReference type="NCBI Taxonomy" id="456999"/>
    <lineage>
        <taxon>Eukaryota</taxon>
        <taxon>Fungi</taxon>
        <taxon>Dikarya</taxon>
        <taxon>Basidiomycota</taxon>
        <taxon>Agaricomycotina</taxon>
        <taxon>Agaricomycetes</taxon>
        <taxon>Cantharellales</taxon>
        <taxon>Ceratobasidiaceae</taxon>
        <taxon>Rhizoctonia</taxon>
    </lineage>
</organism>
<protein>
    <recommendedName>
        <fullName evidence="3">F-box domain-containing protein</fullName>
    </recommendedName>
</protein>
<dbReference type="SUPFAM" id="SSF52058">
    <property type="entry name" value="L domain-like"/>
    <property type="match status" value="1"/>
</dbReference>
<evidence type="ECO:0000313" key="2">
    <source>
        <dbReference type="Proteomes" id="UP000663846"/>
    </source>
</evidence>
<dbReference type="Proteomes" id="UP000663846">
    <property type="component" value="Unassembled WGS sequence"/>
</dbReference>
<accession>A0A8H2WBY9</accession>
<sequence>MIDELNLASFLLDNALDRYLKACSSIRDYYLKCESFSVIPNILSQRVASEASIVSGLGLKLQAARATINWARNCSNHLVPVNTLPPEVLSRIFQYALGPNNIGNMHRHPRLNRTSDSRNTISSEVLSHVCSYWRKVALNSPHLWTRIDLSPCRAVSANLLPRSENFALRAGGMPLEIYVTDPIGDWPSSATLNHFIEAVAPRIRSLDLRIFQTIRTDTYRNTLSACLTHCAPGTFTTLITTREPDSLASTYVFFDIPDLDISEHSVGFYQQMYTMANEAVLLSIKKMCLHAFYPFWTSKAYHGLVELRVTPRTSTVSISESHLRGILQASPSLRILEFALEIVLPLPEGSAAPVRLDHLEVLNIRLMKHTFIPTFLGTISPGPRPLQLSLSSAPNEDDHRLPLQTSAAIYTFFANTNVAVLHANDFNKDEVVGILKLCPHLQTLSWDGYNASSEPESDELVSHQRLQSLYMIQCEIELDVFPRWINLPTLKNLVFYRCAFYQDGESEDRIDEREVYIELPGANPAISFVGFNMPNPTEDWELFDPDS</sequence>
<dbReference type="AlphaFoldDB" id="A0A8H2WBY9"/>
<evidence type="ECO:0000313" key="1">
    <source>
        <dbReference type="EMBL" id="CAE6363359.1"/>
    </source>
</evidence>
<evidence type="ECO:0008006" key="3">
    <source>
        <dbReference type="Google" id="ProtNLM"/>
    </source>
</evidence>
<proteinExistence type="predicted"/>
<dbReference type="Gene3D" id="1.20.1280.50">
    <property type="match status" value="1"/>
</dbReference>
<name>A0A8H2WBY9_9AGAM</name>
<dbReference type="EMBL" id="CAJMWS010000102">
    <property type="protein sequence ID" value="CAE6363359.1"/>
    <property type="molecule type" value="Genomic_DNA"/>
</dbReference>
<gene>
    <name evidence="1" type="ORF">RDB_LOCUS20595</name>
</gene>
<comment type="caution">
    <text evidence="1">The sequence shown here is derived from an EMBL/GenBank/DDBJ whole genome shotgun (WGS) entry which is preliminary data.</text>
</comment>
<dbReference type="InterPro" id="IPR032675">
    <property type="entry name" value="LRR_dom_sf"/>
</dbReference>
<dbReference type="Gene3D" id="3.80.10.10">
    <property type="entry name" value="Ribonuclease Inhibitor"/>
    <property type="match status" value="1"/>
</dbReference>